<accession>B8CAR7</accession>
<dbReference type="Gene3D" id="3.40.390.10">
    <property type="entry name" value="Collagenase (Catalytic Domain)"/>
    <property type="match status" value="1"/>
</dbReference>
<feature type="chain" id="PRO_5002869940" description="Peptidase M12B domain-containing protein" evidence="2">
    <location>
        <begin position="24"/>
        <end position="901"/>
    </location>
</feature>
<dbReference type="EMBL" id="CM000647">
    <property type="protein sequence ID" value="EED89551.1"/>
    <property type="molecule type" value="Genomic_DNA"/>
</dbReference>
<dbReference type="HOGENOM" id="CLU_343090_0_0_1"/>
<evidence type="ECO:0000313" key="4">
    <source>
        <dbReference type="Proteomes" id="UP000001449"/>
    </source>
</evidence>
<reference evidence="3 4" key="1">
    <citation type="journal article" date="2004" name="Science">
        <title>The genome of the diatom Thalassiosira pseudonana: ecology, evolution, and metabolism.</title>
        <authorList>
            <person name="Armbrust E.V."/>
            <person name="Berges J.A."/>
            <person name="Bowler C."/>
            <person name="Green B.R."/>
            <person name="Martinez D."/>
            <person name="Putnam N.H."/>
            <person name="Zhou S."/>
            <person name="Allen A.E."/>
            <person name="Apt K.E."/>
            <person name="Bechner M."/>
            <person name="Brzezinski M.A."/>
            <person name="Chaal B.K."/>
            <person name="Chiovitti A."/>
            <person name="Davis A.K."/>
            <person name="Demarest M.S."/>
            <person name="Detter J.C."/>
            <person name="Glavina T."/>
            <person name="Goodstein D."/>
            <person name="Hadi M.Z."/>
            <person name="Hellsten U."/>
            <person name="Hildebrand M."/>
            <person name="Jenkins B.D."/>
            <person name="Jurka J."/>
            <person name="Kapitonov V.V."/>
            <person name="Kroger N."/>
            <person name="Lau W.W."/>
            <person name="Lane T.W."/>
            <person name="Larimer F.W."/>
            <person name="Lippmeier J.C."/>
            <person name="Lucas S."/>
            <person name="Medina M."/>
            <person name="Montsant A."/>
            <person name="Obornik M."/>
            <person name="Parker M.S."/>
            <person name="Palenik B."/>
            <person name="Pazour G.J."/>
            <person name="Richardson P.M."/>
            <person name="Rynearson T.A."/>
            <person name="Saito M.A."/>
            <person name="Schwartz D.C."/>
            <person name="Thamatrakoln K."/>
            <person name="Valentin K."/>
            <person name="Vardi A."/>
            <person name="Wilkerson F.P."/>
            <person name="Rokhsar D.S."/>
        </authorList>
    </citation>
    <scope>NUCLEOTIDE SEQUENCE [LARGE SCALE GENOMIC DNA]</scope>
    <source>
        <strain evidence="3 4">CCMP1335</strain>
    </source>
</reference>
<dbReference type="Proteomes" id="UP000001449">
    <property type="component" value="Chromosome 12"/>
</dbReference>
<sequence>MKFQPKAIILGILLHRHYLSVFAGFEVEDVDISGVKKLPNASKVKAKAVNDVLGVHRTGTDGGGNDSPIVITSNFIHQPQSPRRRRLTSNDSIKNALNEAVASGILKPSFTLVVDVLDSSAADTTTDANANGGGIGQADFGSGGESPGNNIFDTETTTTTSPSDENVFDIPMSSNNNDSTTTSSFEIDITLANPSVTKSATYSIHGGPSLPITNILNLDDTTLLVSSKLAEDGTTSSNGDFCILAVDSTTGNVEGIIKKNGESLMNLRSENVVVKNSVGQSNWDGSTTEESVVTKLVAREVVVKDREWTCGVESGDGGRMLHEHETYRLFRDMFASDTSCSCDSVLNNILSQHHDHHHIHDHSAPSPNLRGTSDILDFLSSNLGPGSMVSSSSNSNKQHRQAYATDNFPALYSYQVDLYIEVDQDFVTHHVNMTGAIAYVNALVTAISCIYEEEIDTHLNVIHIALSSVYDDTTAITNTTQAIAKMAATYSNGTWHYNDGSHYPDLHHAFIFRSIGGGIAYLNAVCSSWIGYGVSSGMVGSLAQIQTGDMYWVRLLKLCSFLILPTIHSNALCYNLHSAFSGHNFGAYHTHDAGAWNPLIDSCGLKNCNGLTPGAGAASIMSYCHLCNGGVSNIAPSFGGYWNEGDRNNIDNWRNDPDLSFGTDPKRVAKSLFNTTEPLIPCIRQSMWKFVSTRGTCVAPYGTVPNVTCSQYSDCHDGNVCTVDTCSGTGQCANTMSGDCCGNFVCEVNESGCSDCGPFQVDTPDCSECYAPHGMMFNVKAVNNVILTSLNVLLYLGTNVVTVYSASGTYNDIKFNSASWNQIFTQSFSVPNWSLVSIDFNDIELSRGDIQAFYIATTGQVIATGDDSNPLANDDNLELLNPGWGIASTAFGSGYSNVISW</sequence>
<gene>
    <name evidence="3" type="ORF">THAPSDRAFT_9241</name>
</gene>
<dbReference type="KEGG" id="tps:THAPSDRAFT_9241"/>
<evidence type="ECO:0000313" key="3">
    <source>
        <dbReference type="EMBL" id="EED89551.1"/>
    </source>
</evidence>
<feature type="region of interest" description="Disordered" evidence="1">
    <location>
        <begin position="124"/>
        <end position="166"/>
    </location>
</feature>
<dbReference type="GO" id="GO:0008237">
    <property type="term" value="F:metallopeptidase activity"/>
    <property type="evidence" value="ECO:0007669"/>
    <property type="project" value="InterPro"/>
</dbReference>
<keyword evidence="2" id="KW-0732">Signal</keyword>
<dbReference type="InParanoid" id="B8CAR7"/>
<dbReference type="GeneID" id="7443195"/>
<feature type="compositionally biased region" description="Gly residues" evidence="1">
    <location>
        <begin position="131"/>
        <end position="146"/>
    </location>
</feature>
<dbReference type="PANTHER" id="PTHR33683:SF46">
    <property type="entry name" value="SUSHI DOMAIN-CONTAINING PROTEIN"/>
    <property type="match status" value="1"/>
</dbReference>
<dbReference type="Pfam" id="PF13582">
    <property type="entry name" value="Reprolysin_3"/>
    <property type="match status" value="1"/>
</dbReference>
<dbReference type="PaxDb" id="35128-Thaps9241"/>
<dbReference type="AlphaFoldDB" id="B8CAR7"/>
<evidence type="ECO:0000256" key="1">
    <source>
        <dbReference type="SAM" id="MobiDB-lite"/>
    </source>
</evidence>
<dbReference type="RefSeq" id="XP_002293090.1">
    <property type="nucleotide sequence ID" value="XM_002293054.1"/>
</dbReference>
<evidence type="ECO:0000256" key="2">
    <source>
        <dbReference type="SAM" id="SignalP"/>
    </source>
</evidence>
<protein>
    <recommendedName>
        <fullName evidence="5">Peptidase M12B domain-containing protein</fullName>
    </recommendedName>
</protein>
<organism evidence="3 4">
    <name type="scientific">Thalassiosira pseudonana</name>
    <name type="common">Marine diatom</name>
    <name type="synonym">Cyclotella nana</name>
    <dbReference type="NCBI Taxonomy" id="35128"/>
    <lineage>
        <taxon>Eukaryota</taxon>
        <taxon>Sar</taxon>
        <taxon>Stramenopiles</taxon>
        <taxon>Ochrophyta</taxon>
        <taxon>Bacillariophyta</taxon>
        <taxon>Coscinodiscophyceae</taxon>
        <taxon>Thalassiosirophycidae</taxon>
        <taxon>Thalassiosirales</taxon>
        <taxon>Thalassiosiraceae</taxon>
        <taxon>Thalassiosira</taxon>
    </lineage>
</organism>
<reference evidence="3 4" key="2">
    <citation type="journal article" date="2008" name="Nature">
        <title>The Phaeodactylum genome reveals the evolutionary history of diatom genomes.</title>
        <authorList>
            <person name="Bowler C."/>
            <person name="Allen A.E."/>
            <person name="Badger J.H."/>
            <person name="Grimwood J."/>
            <person name="Jabbari K."/>
            <person name="Kuo A."/>
            <person name="Maheswari U."/>
            <person name="Martens C."/>
            <person name="Maumus F."/>
            <person name="Otillar R.P."/>
            <person name="Rayko E."/>
            <person name="Salamov A."/>
            <person name="Vandepoele K."/>
            <person name="Beszteri B."/>
            <person name="Gruber A."/>
            <person name="Heijde M."/>
            <person name="Katinka M."/>
            <person name="Mock T."/>
            <person name="Valentin K."/>
            <person name="Verret F."/>
            <person name="Berges J.A."/>
            <person name="Brownlee C."/>
            <person name="Cadoret J.P."/>
            <person name="Chiovitti A."/>
            <person name="Choi C.J."/>
            <person name="Coesel S."/>
            <person name="De Martino A."/>
            <person name="Detter J.C."/>
            <person name="Durkin C."/>
            <person name="Falciatore A."/>
            <person name="Fournet J."/>
            <person name="Haruta M."/>
            <person name="Huysman M.J."/>
            <person name="Jenkins B.D."/>
            <person name="Jiroutova K."/>
            <person name="Jorgensen R.E."/>
            <person name="Joubert Y."/>
            <person name="Kaplan A."/>
            <person name="Kroger N."/>
            <person name="Kroth P.G."/>
            <person name="La Roche J."/>
            <person name="Lindquist E."/>
            <person name="Lommer M."/>
            <person name="Martin-Jezequel V."/>
            <person name="Lopez P.J."/>
            <person name="Lucas S."/>
            <person name="Mangogna M."/>
            <person name="McGinnis K."/>
            <person name="Medlin L.K."/>
            <person name="Montsant A."/>
            <person name="Oudot-Le Secq M.P."/>
            <person name="Napoli C."/>
            <person name="Obornik M."/>
            <person name="Parker M.S."/>
            <person name="Petit J.L."/>
            <person name="Porcel B.M."/>
            <person name="Poulsen N."/>
            <person name="Robison M."/>
            <person name="Rychlewski L."/>
            <person name="Rynearson T.A."/>
            <person name="Schmutz J."/>
            <person name="Shapiro H."/>
            <person name="Siaut M."/>
            <person name="Stanley M."/>
            <person name="Sussman M.R."/>
            <person name="Taylor A.R."/>
            <person name="Vardi A."/>
            <person name="von Dassow P."/>
            <person name="Vyverman W."/>
            <person name="Willis A."/>
            <person name="Wyrwicz L.S."/>
            <person name="Rokhsar D.S."/>
            <person name="Weissenbach J."/>
            <person name="Armbrust E.V."/>
            <person name="Green B.R."/>
            <person name="Van de Peer Y."/>
            <person name="Grigoriev I.V."/>
        </authorList>
    </citation>
    <scope>NUCLEOTIDE SEQUENCE [LARGE SCALE GENOMIC DNA]</scope>
    <source>
        <strain evidence="3 4">CCMP1335</strain>
    </source>
</reference>
<dbReference type="InterPro" id="IPR024079">
    <property type="entry name" value="MetalloPept_cat_dom_sf"/>
</dbReference>
<keyword evidence="4" id="KW-1185">Reference proteome</keyword>
<feature type="signal peptide" evidence="2">
    <location>
        <begin position="1"/>
        <end position="23"/>
    </location>
</feature>
<name>B8CAR7_THAPS</name>
<evidence type="ECO:0008006" key="5">
    <source>
        <dbReference type="Google" id="ProtNLM"/>
    </source>
</evidence>
<proteinExistence type="predicted"/>
<dbReference type="PANTHER" id="PTHR33683">
    <property type="entry name" value="1, PUTATIVE-RELATED"/>
    <property type="match status" value="1"/>
</dbReference>